<feature type="transmembrane region" description="Helical" evidence="5">
    <location>
        <begin position="175"/>
        <end position="193"/>
    </location>
</feature>
<evidence type="ECO:0000256" key="3">
    <source>
        <dbReference type="ARBA" id="ARBA00022989"/>
    </source>
</evidence>
<feature type="transmembrane region" description="Helical" evidence="5">
    <location>
        <begin position="117"/>
        <end position="134"/>
    </location>
</feature>
<feature type="transmembrane region" description="Helical" evidence="5">
    <location>
        <begin position="84"/>
        <end position="105"/>
    </location>
</feature>
<evidence type="ECO:0000313" key="8">
    <source>
        <dbReference type="Proteomes" id="UP000293360"/>
    </source>
</evidence>
<dbReference type="PANTHER" id="PTHR23501">
    <property type="entry name" value="MAJOR FACILITATOR SUPERFAMILY"/>
    <property type="match status" value="1"/>
</dbReference>
<dbReference type="PRINTS" id="PR01036">
    <property type="entry name" value="TCRTETB"/>
</dbReference>
<keyword evidence="4 5" id="KW-0472">Membrane</keyword>
<evidence type="ECO:0000259" key="6">
    <source>
        <dbReference type="PROSITE" id="PS50850"/>
    </source>
</evidence>
<gene>
    <name evidence="7" type="ORF">DL764_010768</name>
</gene>
<keyword evidence="3 5" id="KW-1133">Transmembrane helix</keyword>
<dbReference type="Pfam" id="PF07690">
    <property type="entry name" value="MFS_1"/>
    <property type="match status" value="1"/>
</dbReference>
<comment type="subcellular location">
    <subcellularLocation>
        <location evidence="1">Membrane</location>
        <topology evidence="1">Multi-pass membrane protein</topology>
    </subcellularLocation>
</comment>
<dbReference type="SUPFAM" id="SSF103473">
    <property type="entry name" value="MFS general substrate transporter"/>
    <property type="match status" value="1"/>
</dbReference>
<comment type="caution">
    <text evidence="7">The sequence shown here is derived from an EMBL/GenBank/DDBJ whole genome shotgun (WGS) entry which is preliminary data.</text>
</comment>
<protein>
    <recommendedName>
        <fullName evidence="6">Major facilitator superfamily (MFS) profile domain-containing protein</fullName>
    </recommendedName>
</protein>
<proteinExistence type="predicted"/>
<keyword evidence="2 5" id="KW-0812">Transmembrane</keyword>
<dbReference type="EMBL" id="QJNU01001581">
    <property type="protein sequence ID" value="RYO74664.1"/>
    <property type="molecule type" value="Genomic_DNA"/>
</dbReference>
<dbReference type="GO" id="GO:0022857">
    <property type="term" value="F:transmembrane transporter activity"/>
    <property type="evidence" value="ECO:0007669"/>
    <property type="project" value="InterPro"/>
</dbReference>
<evidence type="ECO:0000256" key="5">
    <source>
        <dbReference type="SAM" id="Phobius"/>
    </source>
</evidence>
<dbReference type="Gene3D" id="1.20.1720.10">
    <property type="entry name" value="Multidrug resistance protein D"/>
    <property type="match status" value="1"/>
</dbReference>
<organism evidence="7 8">
    <name type="scientific">Monosporascus ibericus</name>
    <dbReference type="NCBI Taxonomy" id="155417"/>
    <lineage>
        <taxon>Eukaryota</taxon>
        <taxon>Fungi</taxon>
        <taxon>Dikarya</taxon>
        <taxon>Ascomycota</taxon>
        <taxon>Pezizomycotina</taxon>
        <taxon>Sordariomycetes</taxon>
        <taxon>Xylariomycetidae</taxon>
        <taxon>Xylariales</taxon>
        <taxon>Xylariales incertae sedis</taxon>
        <taxon>Monosporascus</taxon>
    </lineage>
</organism>
<evidence type="ECO:0000313" key="7">
    <source>
        <dbReference type="EMBL" id="RYO74664.1"/>
    </source>
</evidence>
<dbReference type="STRING" id="155417.A0A4Q4SUP7"/>
<dbReference type="Proteomes" id="UP000293360">
    <property type="component" value="Unassembled WGS sequence"/>
</dbReference>
<evidence type="ECO:0000256" key="2">
    <source>
        <dbReference type="ARBA" id="ARBA00022692"/>
    </source>
</evidence>
<dbReference type="GO" id="GO:0005886">
    <property type="term" value="C:plasma membrane"/>
    <property type="evidence" value="ECO:0007669"/>
    <property type="project" value="TreeGrafter"/>
</dbReference>
<feature type="domain" description="Major facilitator superfamily (MFS) profile" evidence="6">
    <location>
        <begin position="51"/>
        <end position="310"/>
    </location>
</feature>
<feature type="transmembrane region" description="Helical" evidence="5">
    <location>
        <begin position="205"/>
        <end position="227"/>
    </location>
</feature>
<evidence type="ECO:0000256" key="4">
    <source>
        <dbReference type="ARBA" id="ARBA00023136"/>
    </source>
</evidence>
<feature type="transmembrane region" description="Helical" evidence="5">
    <location>
        <begin position="46"/>
        <end position="64"/>
    </location>
</feature>
<evidence type="ECO:0000256" key="1">
    <source>
        <dbReference type="ARBA" id="ARBA00004141"/>
    </source>
</evidence>
<keyword evidence="8" id="KW-1185">Reference proteome</keyword>
<reference evidence="7 8" key="1">
    <citation type="submission" date="2018-06" db="EMBL/GenBank/DDBJ databases">
        <title>Complete Genomes of Monosporascus.</title>
        <authorList>
            <person name="Robinson A.J."/>
            <person name="Natvig D.O."/>
        </authorList>
    </citation>
    <scope>NUCLEOTIDE SEQUENCE [LARGE SCALE GENOMIC DNA]</scope>
    <source>
        <strain evidence="7 8">CBS 110550</strain>
    </source>
</reference>
<dbReference type="AlphaFoldDB" id="A0A4Q4SUP7"/>
<dbReference type="InterPro" id="IPR011701">
    <property type="entry name" value="MFS"/>
</dbReference>
<dbReference type="PANTHER" id="PTHR23501:SF156">
    <property type="entry name" value="TRANSPORTER, PUTATIVE-RELATED"/>
    <property type="match status" value="1"/>
</dbReference>
<feature type="transmembrane region" description="Helical" evidence="5">
    <location>
        <begin position="248"/>
        <end position="269"/>
    </location>
</feature>
<dbReference type="OrthoDB" id="4139357at2759"/>
<dbReference type="InterPro" id="IPR020846">
    <property type="entry name" value="MFS_dom"/>
</dbReference>
<dbReference type="PROSITE" id="PS50850">
    <property type="entry name" value="MFS"/>
    <property type="match status" value="1"/>
</dbReference>
<sequence length="310" mass="33138">MSSRKSSTRAPVAQQNERVENHNEVIGEPLDLDTNAGPQPPSRKPVGFYLAFLGLCITIFIYSLDATTLAVAIPAIAAELHGTTLLSFWASISYILAVVVTQPLYATVSDIFGRKACLYAGYLLFAAGSLLFALAPNMAAVTTGRMLQGLGGGGLNVLGEIIVTDMTTLQERSLYLGLMALPVTAGSILGPTVGALLSDFATWRWIGWVNLPLLGLAFPLVLFFLNLRALNASLLEKLKRLDWVASSLAMLSGLPILWGVGIGALLRILQLPIQASVPSVDDTSLAVGLLLSFQPLDLRQKSSYQSEKPI</sequence>
<name>A0A4Q4SUP7_9PEZI</name>
<dbReference type="InterPro" id="IPR036259">
    <property type="entry name" value="MFS_trans_sf"/>
</dbReference>
<accession>A0A4Q4SUP7</accession>